<dbReference type="Proteomes" id="UP000504636">
    <property type="component" value="Unplaced"/>
</dbReference>
<feature type="domain" description="Heterokaryon incompatibility" evidence="1">
    <location>
        <begin position="101"/>
        <end position="249"/>
    </location>
</feature>
<dbReference type="GeneID" id="54455988"/>
<dbReference type="RefSeq" id="XP_033582362.1">
    <property type="nucleotide sequence ID" value="XM_033715095.1"/>
</dbReference>
<name>A0A6A6Z3L1_9PEZI</name>
<evidence type="ECO:0000313" key="2">
    <source>
        <dbReference type="EMBL" id="KAF2815398.1"/>
    </source>
</evidence>
<evidence type="ECO:0000313" key="3">
    <source>
        <dbReference type="Proteomes" id="UP000504636"/>
    </source>
</evidence>
<evidence type="ECO:0000313" key="4">
    <source>
        <dbReference type="RefSeq" id="XP_033582362.1"/>
    </source>
</evidence>
<gene>
    <name evidence="2 4" type="ORF">BDZ99DRAFT_378050</name>
</gene>
<proteinExistence type="predicted"/>
<dbReference type="InterPro" id="IPR010730">
    <property type="entry name" value="HET"/>
</dbReference>
<sequence>MEFHVFLPNYLDDDEYEKEPQDYQEHPALPVWSPVLEHKGSEPALRLAKRWLRQCLKEHPECADTRCVRLPDRLLYIRTRDFKSRSFEVQLVETDGAKGCYVALSHCWGKVQPLKTRNEEDLKKWKKGIPWAELPRTFQDSIQITAFLGYRYIWIDSICIVQGDQDDWERQSAQMGRYYESSVVTIVAASASGHEQGILVRKNLFAGTVMLGNDFSDIPVRFQEPLVHKMPWFANPIDPIDMRAWAYQERLLSPRSLVYSTQEMKWECDTSHCCECGMDDTRFRDGRHDYHFRGIAQCTKAEALDVWYERVVPVYSRRDLTQGTDKLPALSGVVAKLSERIGGRYLGGIWEDDFIYGLSWRVSHENWVRRPIKLCPKYQAPSFSWASISCEGRYPAKRVE</sequence>
<dbReference type="EMBL" id="MU003694">
    <property type="protein sequence ID" value="KAF2815398.1"/>
    <property type="molecule type" value="Genomic_DNA"/>
</dbReference>
<protein>
    <submittedName>
        <fullName evidence="2 4">HET-domain-containing protein</fullName>
    </submittedName>
</protein>
<evidence type="ECO:0000259" key="1">
    <source>
        <dbReference type="Pfam" id="PF06985"/>
    </source>
</evidence>
<organism evidence="2">
    <name type="scientific">Mytilinidion resinicola</name>
    <dbReference type="NCBI Taxonomy" id="574789"/>
    <lineage>
        <taxon>Eukaryota</taxon>
        <taxon>Fungi</taxon>
        <taxon>Dikarya</taxon>
        <taxon>Ascomycota</taxon>
        <taxon>Pezizomycotina</taxon>
        <taxon>Dothideomycetes</taxon>
        <taxon>Pleosporomycetidae</taxon>
        <taxon>Mytilinidiales</taxon>
        <taxon>Mytilinidiaceae</taxon>
        <taxon>Mytilinidion</taxon>
    </lineage>
</organism>
<accession>A0A6A6Z3L1</accession>
<dbReference type="PANTHER" id="PTHR33112">
    <property type="entry name" value="DOMAIN PROTEIN, PUTATIVE-RELATED"/>
    <property type="match status" value="1"/>
</dbReference>
<keyword evidence="3" id="KW-1185">Reference proteome</keyword>
<reference evidence="4" key="3">
    <citation type="submission" date="2025-04" db="UniProtKB">
        <authorList>
            <consortium name="RefSeq"/>
        </authorList>
    </citation>
    <scope>IDENTIFICATION</scope>
    <source>
        <strain evidence="4">CBS 304.34</strain>
    </source>
</reference>
<feature type="non-terminal residue" evidence="2">
    <location>
        <position position="400"/>
    </location>
</feature>
<reference evidence="4" key="2">
    <citation type="submission" date="2020-04" db="EMBL/GenBank/DDBJ databases">
        <authorList>
            <consortium name="NCBI Genome Project"/>
        </authorList>
    </citation>
    <scope>NUCLEOTIDE SEQUENCE</scope>
    <source>
        <strain evidence="4">CBS 304.34</strain>
    </source>
</reference>
<dbReference type="PANTHER" id="PTHR33112:SF16">
    <property type="entry name" value="HETEROKARYON INCOMPATIBILITY DOMAIN-CONTAINING PROTEIN"/>
    <property type="match status" value="1"/>
</dbReference>
<dbReference type="AlphaFoldDB" id="A0A6A6Z3L1"/>
<reference evidence="2 4" key="1">
    <citation type="journal article" date="2020" name="Stud. Mycol.">
        <title>101 Dothideomycetes genomes: a test case for predicting lifestyles and emergence of pathogens.</title>
        <authorList>
            <person name="Haridas S."/>
            <person name="Albert R."/>
            <person name="Binder M."/>
            <person name="Bloem J."/>
            <person name="Labutti K."/>
            <person name="Salamov A."/>
            <person name="Andreopoulos B."/>
            <person name="Baker S."/>
            <person name="Barry K."/>
            <person name="Bills G."/>
            <person name="Bluhm B."/>
            <person name="Cannon C."/>
            <person name="Castanera R."/>
            <person name="Culley D."/>
            <person name="Daum C."/>
            <person name="Ezra D."/>
            <person name="Gonzalez J."/>
            <person name="Henrissat B."/>
            <person name="Kuo A."/>
            <person name="Liang C."/>
            <person name="Lipzen A."/>
            <person name="Lutzoni F."/>
            <person name="Magnuson J."/>
            <person name="Mondo S."/>
            <person name="Nolan M."/>
            <person name="Ohm R."/>
            <person name="Pangilinan J."/>
            <person name="Park H.-J."/>
            <person name="Ramirez L."/>
            <person name="Alfaro M."/>
            <person name="Sun H."/>
            <person name="Tritt A."/>
            <person name="Yoshinaga Y."/>
            <person name="Zwiers L.-H."/>
            <person name="Turgeon B."/>
            <person name="Goodwin S."/>
            <person name="Spatafora J."/>
            <person name="Crous P."/>
            <person name="Grigoriev I."/>
        </authorList>
    </citation>
    <scope>NUCLEOTIDE SEQUENCE</scope>
    <source>
        <strain evidence="2 4">CBS 304.34</strain>
    </source>
</reference>
<dbReference type="OrthoDB" id="3486565at2759"/>
<dbReference type="Pfam" id="PF06985">
    <property type="entry name" value="HET"/>
    <property type="match status" value="1"/>
</dbReference>